<evidence type="ECO:0000313" key="9">
    <source>
        <dbReference type="Proteomes" id="UP001283361"/>
    </source>
</evidence>
<evidence type="ECO:0000256" key="5">
    <source>
        <dbReference type="RuleBase" id="RU000687"/>
    </source>
</evidence>
<dbReference type="EMBL" id="JAWDGP010004365">
    <property type="protein sequence ID" value="KAK3764948.1"/>
    <property type="molecule type" value="Genomic_DNA"/>
</dbReference>
<evidence type="ECO:0000259" key="6">
    <source>
        <dbReference type="Pfam" id="PF02931"/>
    </source>
</evidence>
<feature type="domain" description="Neurotransmitter-gated ion-channel transmembrane" evidence="7">
    <location>
        <begin position="255"/>
        <end position="347"/>
    </location>
</feature>
<dbReference type="GO" id="GO:0016020">
    <property type="term" value="C:membrane"/>
    <property type="evidence" value="ECO:0007669"/>
    <property type="project" value="UniProtKB-SubCell"/>
</dbReference>
<feature type="transmembrane region" description="Helical" evidence="5">
    <location>
        <begin position="310"/>
        <end position="334"/>
    </location>
</feature>
<proteinExistence type="inferred from homology"/>
<dbReference type="Pfam" id="PF02931">
    <property type="entry name" value="Neur_chan_LBD"/>
    <property type="match status" value="1"/>
</dbReference>
<dbReference type="InterPro" id="IPR036734">
    <property type="entry name" value="Neur_chan_lig-bd_sf"/>
</dbReference>
<feature type="signal peptide" evidence="5">
    <location>
        <begin position="1"/>
        <end position="26"/>
    </location>
</feature>
<sequence length="445" mass="49737">MTSVSRYHSYSGILVFILTFIIAAHAAFPTLAASAGGGAADNNRLLDTLLSGYRPETLPRLSDIRPIEVKVGIGIIAVVDLDSRTQILKIRGFVRLLWKDELLQWKPSEYGNITYVILSQFAVWRPDITLENSLQENIYVGSDETLVWLNHEGLVSWQPAFNSDFVCTVDVVKYPMDVNTCFIRLVPWMHDNTHVNLTLMDPHTVLQYDVRNGQFDIEIGEPTERISLSNNCSYDYMYFRLQFSRKPAYIFLSLLVPMFLVGLLNVVSFMIPVDSDSKADLSLNILLATAVLIGSVHDDLPDRSDEISSLVVYVLSLLVLSFLGVVGNTLVLLVHRQDDAQRQRESDRALKQNPASSGRDELLKSVSHLSLDKHPILTYSMSSDNSSPDENVFVGQSKDLVTDVPCAHVLSMISGSRAARLNFLFLIASFMFLIGSSIALIVKIY</sequence>
<gene>
    <name evidence="8" type="ORF">RRG08_045750</name>
</gene>
<dbReference type="PRINTS" id="PR00252">
    <property type="entry name" value="NRIONCHANNEL"/>
</dbReference>
<feature type="transmembrane region" description="Helical" evidence="5">
    <location>
        <begin position="248"/>
        <end position="269"/>
    </location>
</feature>
<evidence type="ECO:0000256" key="2">
    <source>
        <dbReference type="ARBA" id="ARBA00022692"/>
    </source>
</evidence>
<comment type="caution">
    <text evidence="8">The sequence shown here is derived from an EMBL/GenBank/DDBJ whole genome shotgun (WGS) entry which is preliminary data.</text>
</comment>
<dbReference type="GO" id="GO:0005230">
    <property type="term" value="F:extracellular ligand-gated monoatomic ion channel activity"/>
    <property type="evidence" value="ECO:0007669"/>
    <property type="project" value="InterPro"/>
</dbReference>
<dbReference type="InterPro" id="IPR006201">
    <property type="entry name" value="Neur_channel"/>
</dbReference>
<evidence type="ECO:0000313" key="8">
    <source>
        <dbReference type="EMBL" id="KAK3764948.1"/>
    </source>
</evidence>
<organism evidence="8 9">
    <name type="scientific">Elysia crispata</name>
    <name type="common">lettuce slug</name>
    <dbReference type="NCBI Taxonomy" id="231223"/>
    <lineage>
        <taxon>Eukaryota</taxon>
        <taxon>Metazoa</taxon>
        <taxon>Spiralia</taxon>
        <taxon>Lophotrochozoa</taxon>
        <taxon>Mollusca</taxon>
        <taxon>Gastropoda</taxon>
        <taxon>Heterobranchia</taxon>
        <taxon>Euthyneura</taxon>
        <taxon>Panpulmonata</taxon>
        <taxon>Sacoglossa</taxon>
        <taxon>Placobranchoidea</taxon>
        <taxon>Plakobranchidae</taxon>
        <taxon>Elysia</taxon>
    </lineage>
</organism>
<comment type="subcellular location">
    <subcellularLocation>
        <location evidence="1">Membrane</location>
        <topology evidence="1">Multi-pass membrane protein</topology>
    </subcellularLocation>
</comment>
<dbReference type="InterPro" id="IPR038050">
    <property type="entry name" value="Neuro_actylchol_rec"/>
</dbReference>
<reference evidence="8" key="1">
    <citation type="journal article" date="2023" name="G3 (Bethesda)">
        <title>A reference genome for the long-term kleptoplast-retaining sea slug Elysia crispata morphotype clarki.</title>
        <authorList>
            <person name="Eastman K.E."/>
            <person name="Pendleton A.L."/>
            <person name="Shaikh M.A."/>
            <person name="Suttiyut T."/>
            <person name="Ogas R."/>
            <person name="Tomko P."/>
            <person name="Gavelis G."/>
            <person name="Widhalm J.R."/>
            <person name="Wisecaver J.H."/>
        </authorList>
    </citation>
    <scope>NUCLEOTIDE SEQUENCE</scope>
    <source>
        <strain evidence="8">ECLA1</strain>
    </source>
</reference>
<dbReference type="Gene3D" id="1.20.58.390">
    <property type="entry name" value="Neurotransmitter-gated ion-channel transmembrane domain"/>
    <property type="match status" value="1"/>
</dbReference>
<dbReference type="PROSITE" id="PS00236">
    <property type="entry name" value="NEUROTR_ION_CHANNEL"/>
    <property type="match status" value="1"/>
</dbReference>
<keyword evidence="2 5" id="KW-0812">Transmembrane</keyword>
<dbReference type="PANTHER" id="PTHR18945">
    <property type="entry name" value="NEUROTRANSMITTER GATED ION CHANNEL"/>
    <property type="match status" value="1"/>
</dbReference>
<dbReference type="AlphaFoldDB" id="A0AAE0Z8S7"/>
<name>A0AAE0Z8S7_9GAST</name>
<dbReference type="Gene3D" id="2.70.170.10">
    <property type="entry name" value="Neurotransmitter-gated ion-channel ligand-binding domain"/>
    <property type="match status" value="1"/>
</dbReference>
<feature type="transmembrane region" description="Helical" evidence="5">
    <location>
        <begin position="421"/>
        <end position="442"/>
    </location>
</feature>
<feature type="chain" id="PRO_5041784280" evidence="5">
    <location>
        <begin position="27"/>
        <end position="445"/>
    </location>
</feature>
<dbReference type="InterPro" id="IPR006029">
    <property type="entry name" value="Neurotrans-gated_channel_TM"/>
</dbReference>
<comment type="similarity">
    <text evidence="5">Belongs to the ligand-gated ion channel (TC 1.A.9) family.</text>
</comment>
<keyword evidence="5" id="KW-0732">Signal</keyword>
<protein>
    <submittedName>
        <fullName evidence="8">Uncharacterized protein</fullName>
    </submittedName>
</protein>
<evidence type="ECO:0000256" key="3">
    <source>
        <dbReference type="ARBA" id="ARBA00022989"/>
    </source>
</evidence>
<dbReference type="SUPFAM" id="SSF90112">
    <property type="entry name" value="Neurotransmitter-gated ion-channel transmembrane pore"/>
    <property type="match status" value="1"/>
</dbReference>
<evidence type="ECO:0000256" key="1">
    <source>
        <dbReference type="ARBA" id="ARBA00004141"/>
    </source>
</evidence>
<keyword evidence="5" id="KW-0407">Ion channel</keyword>
<keyword evidence="5" id="KW-0406">Ion transport</keyword>
<dbReference type="Proteomes" id="UP001283361">
    <property type="component" value="Unassembled WGS sequence"/>
</dbReference>
<dbReference type="CDD" id="cd18989">
    <property type="entry name" value="LGIC_ECD_cation"/>
    <property type="match status" value="1"/>
</dbReference>
<keyword evidence="5" id="KW-0813">Transport</keyword>
<keyword evidence="9" id="KW-1185">Reference proteome</keyword>
<dbReference type="InterPro" id="IPR036719">
    <property type="entry name" value="Neuro-gated_channel_TM_sf"/>
</dbReference>
<dbReference type="SUPFAM" id="SSF63712">
    <property type="entry name" value="Nicotinic receptor ligand binding domain-like"/>
    <property type="match status" value="1"/>
</dbReference>
<dbReference type="Pfam" id="PF02932">
    <property type="entry name" value="Neur_chan_memb"/>
    <property type="match status" value="1"/>
</dbReference>
<evidence type="ECO:0000259" key="7">
    <source>
        <dbReference type="Pfam" id="PF02932"/>
    </source>
</evidence>
<dbReference type="FunFam" id="2.70.170.10:FF:000028">
    <property type="entry name" value="AcetylCholine Receptor"/>
    <property type="match status" value="1"/>
</dbReference>
<feature type="transmembrane region" description="Helical" evidence="5">
    <location>
        <begin position="281"/>
        <end position="298"/>
    </location>
</feature>
<dbReference type="GO" id="GO:0004888">
    <property type="term" value="F:transmembrane signaling receptor activity"/>
    <property type="evidence" value="ECO:0007669"/>
    <property type="project" value="InterPro"/>
</dbReference>
<evidence type="ECO:0000256" key="4">
    <source>
        <dbReference type="ARBA" id="ARBA00023136"/>
    </source>
</evidence>
<dbReference type="InterPro" id="IPR018000">
    <property type="entry name" value="Neurotransmitter_ion_chnl_CS"/>
</dbReference>
<dbReference type="InterPro" id="IPR006202">
    <property type="entry name" value="Neur_chan_lig-bd"/>
</dbReference>
<accession>A0AAE0Z8S7</accession>
<keyword evidence="3 5" id="KW-1133">Transmembrane helix</keyword>
<keyword evidence="4 5" id="KW-0472">Membrane</keyword>
<feature type="domain" description="Neurotransmitter-gated ion-channel ligand-binding" evidence="6">
    <location>
        <begin position="43"/>
        <end position="247"/>
    </location>
</feature>